<evidence type="ECO:0000313" key="3">
    <source>
        <dbReference type="Proteomes" id="UP000799770"/>
    </source>
</evidence>
<proteinExistence type="predicted"/>
<dbReference type="Proteomes" id="UP000799770">
    <property type="component" value="Unassembled WGS sequence"/>
</dbReference>
<dbReference type="EMBL" id="ML977372">
    <property type="protein sequence ID" value="KAF2105783.1"/>
    <property type="molecule type" value="Genomic_DNA"/>
</dbReference>
<dbReference type="OrthoDB" id="536211at2759"/>
<dbReference type="SMART" id="SM00849">
    <property type="entry name" value="Lactamase_B"/>
    <property type="match status" value="1"/>
</dbReference>
<protein>
    <submittedName>
        <fullName evidence="2">Beta-lactamase-like protein</fullName>
    </submittedName>
</protein>
<evidence type="ECO:0000259" key="1">
    <source>
        <dbReference type="SMART" id="SM00849"/>
    </source>
</evidence>
<dbReference type="Pfam" id="PF00753">
    <property type="entry name" value="Lactamase_B"/>
    <property type="match status" value="1"/>
</dbReference>
<gene>
    <name evidence="2" type="ORF">BDV96DRAFT_508924</name>
</gene>
<dbReference type="InterPro" id="IPR036866">
    <property type="entry name" value="RibonucZ/Hydroxyglut_hydro"/>
</dbReference>
<dbReference type="SUPFAM" id="SSF56281">
    <property type="entry name" value="Metallo-hydrolase/oxidoreductase"/>
    <property type="match status" value="1"/>
</dbReference>
<dbReference type="PANTHER" id="PTHR42951:SF14">
    <property type="entry name" value="METALLO-BETA-LACTAMASE SUPERFAMILY PROTEIN"/>
    <property type="match status" value="1"/>
</dbReference>
<dbReference type="InterPro" id="IPR001279">
    <property type="entry name" value="Metallo-B-lactamas"/>
</dbReference>
<accession>A0A6A5YFS5</accession>
<dbReference type="InterPro" id="IPR050855">
    <property type="entry name" value="NDM-1-like"/>
</dbReference>
<dbReference type="AlphaFoldDB" id="A0A6A5YFS5"/>
<feature type="domain" description="Metallo-beta-lactamase" evidence="1">
    <location>
        <begin position="38"/>
        <end position="231"/>
    </location>
</feature>
<sequence length="295" mass="33522">MLTTAHRVCSNTHLQVDVYHEPETPVPYQNDSSLLYSPTAYTLIHSAHEAVLVDAPTLTADGARLAQWIKDVAEGKTLKYIYITHAHADHFNGFPAILKAFPEAKIVSTEGVIEHSPAQYEYPLWDVLWKGLFPAIEKADLSLFNALPESGKFYLENGKHEFRSIQVGEGDTADSTVLYVPDIDLVVGGDVVYGHCYQYLAENLTVELRKEWLVSLDKIKALKPKWVIPSHMQASEKFGVEHLDETKEYIETWDKWLKTAKSWEELEGLAKKKYPERVGTFILRYTAQSFFNATF</sequence>
<organism evidence="2 3">
    <name type="scientific">Lophiotrema nucula</name>
    <dbReference type="NCBI Taxonomy" id="690887"/>
    <lineage>
        <taxon>Eukaryota</taxon>
        <taxon>Fungi</taxon>
        <taxon>Dikarya</taxon>
        <taxon>Ascomycota</taxon>
        <taxon>Pezizomycotina</taxon>
        <taxon>Dothideomycetes</taxon>
        <taxon>Pleosporomycetidae</taxon>
        <taxon>Pleosporales</taxon>
        <taxon>Lophiotremataceae</taxon>
        <taxon>Lophiotrema</taxon>
    </lineage>
</organism>
<name>A0A6A5YFS5_9PLEO</name>
<reference evidence="2" key="1">
    <citation type="journal article" date="2020" name="Stud. Mycol.">
        <title>101 Dothideomycetes genomes: a test case for predicting lifestyles and emergence of pathogens.</title>
        <authorList>
            <person name="Haridas S."/>
            <person name="Albert R."/>
            <person name="Binder M."/>
            <person name="Bloem J."/>
            <person name="Labutti K."/>
            <person name="Salamov A."/>
            <person name="Andreopoulos B."/>
            <person name="Baker S."/>
            <person name="Barry K."/>
            <person name="Bills G."/>
            <person name="Bluhm B."/>
            <person name="Cannon C."/>
            <person name="Castanera R."/>
            <person name="Culley D."/>
            <person name="Daum C."/>
            <person name="Ezra D."/>
            <person name="Gonzalez J."/>
            <person name="Henrissat B."/>
            <person name="Kuo A."/>
            <person name="Liang C."/>
            <person name="Lipzen A."/>
            <person name="Lutzoni F."/>
            <person name="Magnuson J."/>
            <person name="Mondo S."/>
            <person name="Nolan M."/>
            <person name="Ohm R."/>
            <person name="Pangilinan J."/>
            <person name="Park H.-J."/>
            <person name="Ramirez L."/>
            <person name="Alfaro M."/>
            <person name="Sun H."/>
            <person name="Tritt A."/>
            <person name="Yoshinaga Y."/>
            <person name="Zwiers L.-H."/>
            <person name="Turgeon B."/>
            <person name="Goodwin S."/>
            <person name="Spatafora J."/>
            <person name="Crous P."/>
            <person name="Grigoriev I."/>
        </authorList>
    </citation>
    <scope>NUCLEOTIDE SEQUENCE</scope>
    <source>
        <strain evidence="2">CBS 627.86</strain>
    </source>
</reference>
<evidence type="ECO:0000313" key="2">
    <source>
        <dbReference type="EMBL" id="KAF2105783.1"/>
    </source>
</evidence>
<keyword evidence="3" id="KW-1185">Reference proteome</keyword>
<dbReference type="PANTHER" id="PTHR42951">
    <property type="entry name" value="METALLO-BETA-LACTAMASE DOMAIN-CONTAINING"/>
    <property type="match status" value="1"/>
</dbReference>
<dbReference type="Gene3D" id="3.60.15.10">
    <property type="entry name" value="Ribonuclease Z/Hydroxyacylglutathione hydrolase-like"/>
    <property type="match status" value="1"/>
</dbReference>
<dbReference type="CDD" id="cd07739">
    <property type="entry name" value="metallo-hydrolase-like_MBL-fold"/>
    <property type="match status" value="1"/>
</dbReference>